<proteinExistence type="predicted"/>
<protein>
    <submittedName>
        <fullName evidence="2">Uncharacterized protein</fullName>
    </submittedName>
</protein>
<dbReference type="SUPFAM" id="SSF48264">
    <property type="entry name" value="Cytochrome P450"/>
    <property type="match status" value="1"/>
</dbReference>
<keyword evidence="1" id="KW-1133">Transmembrane helix</keyword>
<dbReference type="GO" id="GO:0004497">
    <property type="term" value="F:monooxygenase activity"/>
    <property type="evidence" value="ECO:0007669"/>
    <property type="project" value="InterPro"/>
</dbReference>
<dbReference type="GO" id="GO:0020037">
    <property type="term" value="F:heme binding"/>
    <property type="evidence" value="ECO:0007669"/>
    <property type="project" value="InterPro"/>
</dbReference>
<dbReference type="AlphaFoldDB" id="D7U7M1"/>
<dbReference type="PRINTS" id="PR00463">
    <property type="entry name" value="EP450I"/>
</dbReference>
<name>D7U7M1_VITVI</name>
<dbReference type="InParanoid" id="D7U7M1"/>
<dbReference type="PANTHER" id="PTHR24299:SF59">
    <property type="entry name" value="CYTOCHROME P450 SUPERFAMILY PROTEIN"/>
    <property type="match status" value="1"/>
</dbReference>
<reference evidence="3" key="1">
    <citation type="journal article" date="2007" name="Nature">
        <title>The grapevine genome sequence suggests ancestral hexaploidization in major angiosperm phyla.</title>
        <authorList>
            <consortium name="The French-Italian Public Consortium for Grapevine Genome Characterization."/>
            <person name="Jaillon O."/>
            <person name="Aury J.-M."/>
            <person name="Noel B."/>
            <person name="Policriti A."/>
            <person name="Clepet C."/>
            <person name="Casagrande A."/>
            <person name="Choisne N."/>
            <person name="Aubourg S."/>
            <person name="Vitulo N."/>
            <person name="Jubin C."/>
            <person name="Vezzi A."/>
            <person name="Legeai F."/>
            <person name="Hugueney P."/>
            <person name="Dasilva C."/>
            <person name="Horner D."/>
            <person name="Mica E."/>
            <person name="Jublot D."/>
            <person name="Poulain J."/>
            <person name="Bruyere C."/>
            <person name="Billault A."/>
            <person name="Segurens B."/>
            <person name="Gouyvenoux M."/>
            <person name="Ugarte E."/>
            <person name="Cattonaro F."/>
            <person name="Anthouard V."/>
            <person name="Vico V."/>
            <person name="Del Fabbro C."/>
            <person name="Alaux M."/>
            <person name="Di Gaspero G."/>
            <person name="Dumas V."/>
            <person name="Felice N."/>
            <person name="Paillard S."/>
            <person name="Juman I."/>
            <person name="Moroldo M."/>
            <person name="Scalabrin S."/>
            <person name="Canaguier A."/>
            <person name="Le Clainche I."/>
            <person name="Malacrida G."/>
            <person name="Durand E."/>
            <person name="Pesole G."/>
            <person name="Laucou V."/>
            <person name="Chatelet P."/>
            <person name="Merdinoglu D."/>
            <person name="Delledonne M."/>
            <person name="Pezzotti M."/>
            <person name="Lecharny A."/>
            <person name="Scarpelli C."/>
            <person name="Artiguenave F."/>
            <person name="Pe M.E."/>
            <person name="Valle G."/>
            <person name="Morgante M."/>
            <person name="Caboche M."/>
            <person name="Adam-Blondon A.-F."/>
            <person name="Weissenbach J."/>
            <person name="Quetier F."/>
            <person name="Wincker P."/>
        </authorList>
    </citation>
    <scope>NUCLEOTIDE SEQUENCE [LARGE SCALE GENOMIC DNA]</scope>
    <source>
        <strain evidence="3">cv. Pinot noir / PN40024</strain>
    </source>
</reference>
<keyword evidence="1" id="KW-0472">Membrane</keyword>
<feature type="transmembrane region" description="Helical" evidence="1">
    <location>
        <begin position="55"/>
        <end position="72"/>
    </location>
</feature>
<accession>D7U7M1</accession>
<dbReference type="Proteomes" id="UP000009183">
    <property type="component" value="Chromosome 15"/>
</dbReference>
<dbReference type="PaxDb" id="29760-VIT_15s0048g01620.t01"/>
<dbReference type="OrthoDB" id="2789670at2759"/>
<dbReference type="EMBL" id="FN596739">
    <property type="protein sequence ID" value="CBI38800.3"/>
    <property type="molecule type" value="Genomic_DNA"/>
</dbReference>
<dbReference type="PANTHER" id="PTHR24299">
    <property type="entry name" value="CYTOCHROME P450 FAMILY 1"/>
    <property type="match status" value="1"/>
</dbReference>
<dbReference type="Gene3D" id="1.10.630.10">
    <property type="entry name" value="Cytochrome P450"/>
    <property type="match status" value="1"/>
</dbReference>
<dbReference type="GO" id="GO:0016705">
    <property type="term" value="F:oxidoreductase activity, acting on paired donors, with incorporation or reduction of molecular oxygen"/>
    <property type="evidence" value="ECO:0007669"/>
    <property type="project" value="InterPro"/>
</dbReference>
<dbReference type="InterPro" id="IPR036396">
    <property type="entry name" value="Cyt_P450_sf"/>
</dbReference>
<gene>
    <name evidence="2" type="ordered locus">VIT_15s0048g01620</name>
</gene>
<dbReference type="OMA" id="LIPCFTI"/>
<evidence type="ECO:0000256" key="1">
    <source>
        <dbReference type="SAM" id="Phobius"/>
    </source>
</evidence>
<dbReference type="Pfam" id="PF00067">
    <property type="entry name" value="p450"/>
    <property type="match status" value="1"/>
</dbReference>
<keyword evidence="1" id="KW-0812">Transmembrane</keyword>
<keyword evidence="3" id="KW-1185">Reference proteome</keyword>
<dbReference type="HOGENOM" id="CLU_2517191_0_0_1"/>
<organism evidence="2 3">
    <name type="scientific">Vitis vinifera</name>
    <name type="common">Grape</name>
    <dbReference type="NCBI Taxonomy" id="29760"/>
    <lineage>
        <taxon>Eukaryota</taxon>
        <taxon>Viridiplantae</taxon>
        <taxon>Streptophyta</taxon>
        <taxon>Embryophyta</taxon>
        <taxon>Tracheophyta</taxon>
        <taxon>Spermatophyta</taxon>
        <taxon>Magnoliopsida</taxon>
        <taxon>eudicotyledons</taxon>
        <taxon>Gunneridae</taxon>
        <taxon>Pentapetalae</taxon>
        <taxon>rosids</taxon>
        <taxon>Vitales</taxon>
        <taxon>Vitaceae</taxon>
        <taxon>Viteae</taxon>
        <taxon>Vitis</taxon>
    </lineage>
</organism>
<dbReference type="InterPro" id="IPR002401">
    <property type="entry name" value="Cyt_P450_E_grp-I"/>
</dbReference>
<evidence type="ECO:0000313" key="3">
    <source>
        <dbReference type="Proteomes" id="UP000009183"/>
    </source>
</evidence>
<dbReference type="eggNOG" id="KOG0156">
    <property type="taxonomic scope" value="Eukaryota"/>
</dbReference>
<sequence>MLGDKPHQSLTNLSKTYGPVMSLKLGSISTIVISSPETAKEVLHRNDQAFSGREVLIPCFTIYYISIIIFLQGPTPSLPTRYCHL</sequence>
<evidence type="ECO:0000313" key="2">
    <source>
        <dbReference type="EMBL" id="CBI38800.3"/>
    </source>
</evidence>
<dbReference type="InterPro" id="IPR001128">
    <property type="entry name" value="Cyt_P450"/>
</dbReference>
<dbReference type="GO" id="GO:0005506">
    <property type="term" value="F:iron ion binding"/>
    <property type="evidence" value="ECO:0007669"/>
    <property type="project" value="InterPro"/>
</dbReference>